<evidence type="ECO:0000313" key="4">
    <source>
        <dbReference type="Proteomes" id="UP000245768"/>
    </source>
</evidence>
<feature type="compositionally biased region" description="Basic and acidic residues" evidence="1">
    <location>
        <begin position="714"/>
        <end position="726"/>
    </location>
</feature>
<feature type="compositionally biased region" description="Basic and acidic residues" evidence="1">
    <location>
        <begin position="295"/>
        <end position="312"/>
    </location>
</feature>
<dbReference type="GO" id="GO:0005634">
    <property type="term" value="C:nucleus"/>
    <property type="evidence" value="ECO:0007669"/>
    <property type="project" value="TreeGrafter"/>
</dbReference>
<dbReference type="RefSeq" id="XP_025380438.1">
    <property type="nucleotide sequence ID" value="XM_025520426.1"/>
</dbReference>
<feature type="compositionally biased region" description="Polar residues" evidence="1">
    <location>
        <begin position="245"/>
        <end position="254"/>
    </location>
</feature>
<dbReference type="GO" id="GO:0006397">
    <property type="term" value="P:mRNA processing"/>
    <property type="evidence" value="ECO:0007669"/>
    <property type="project" value="InterPro"/>
</dbReference>
<evidence type="ECO:0000313" key="3">
    <source>
        <dbReference type="EMBL" id="PWN93240.1"/>
    </source>
</evidence>
<evidence type="ECO:0000259" key="2">
    <source>
        <dbReference type="PROSITE" id="PS50174"/>
    </source>
</evidence>
<dbReference type="AlphaFoldDB" id="A0A316YUJ0"/>
<feature type="region of interest" description="Disordered" evidence="1">
    <location>
        <begin position="653"/>
        <end position="749"/>
    </location>
</feature>
<dbReference type="GeneID" id="37042342"/>
<name>A0A316YUJ0_9BASI</name>
<dbReference type="STRING" id="215250.A0A316YUJ0"/>
<dbReference type="Pfam" id="PF01585">
    <property type="entry name" value="G-patch"/>
    <property type="match status" value="1"/>
</dbReference>
<feature type="region of interest" description="Disordered" evidence="1">
    <location>
        <begin position="83"/>
        <end position="156"/>
    </location>
</feature>
<feature type="domain" description="G-patch" evidence="2">
    <location>
        <begin position="161"/>
        <end position="181"/>
    </location>
</feature>
<dbReference type="InterPro" id="IPR000467">
    <property type="entry name" value="G_patch_dom"/>
</dbReference>
<dbReference type="Proteomes" id="UP000245768">
    <property type="component" value="Unassembled WGS sequence"/>
</dbReference>
<feature type="compositionally biased region" description="Basic and acidic residues" evidence="1">
    <location>
        <begin position="262"/>
        <end position="271"/>
    </location>
</feature>
<feature type="region of interest" description="Disordered" evidence="1">
    <location>
        <begin position="262"/>
        <end position="414"/>
    </location>
</feature>
<proteinExistence type="predicted"/>
<feature type="region of interest" description="Disordered" evidence="1">
    <location>
        <begin position="195"/>
        <end position="230"/>
    </location>
</feature>
<dbReference type="OrthoDB" id="20507at2759"/>
<organism evidence="3 4">
    <name type="scientific">Acaromyces ingoldii</name>
    <dbReference type="NCBI Taxonomy" id="215250"/>
    <lineage>
        <taxon>Eukaryota</taxon>
        <taxon>Fungi</taxon>
        <taxon>Dikarya</taxon>
        <taxon>Basidiomycota</taxon>
        <taxon>Ustilaginomycotina</taxon>
        <taxon>Exobasidiomycetes</taxon>
        <taxon>Exobasidiales</taxon>
        <taxon>Cryptobasidiaceae</taxon>
        <taxon>Acaromyces</taxon>
    </lineage>
</organism>
<feature type="compositionally biased region" description="Basic residues" evidence="1">
    <location>
        <begin position="836"/>
        <end position="850"/>
    </location>
</feature>
<dbReference type="PROSITE" id="PS50174">
    <property type="entry name" value="G_PATCH"/>
    <property type="match status" value="1"/>
</dbReference>
<dbReference type="GO" id="GO:0003723">
    <property type="term" value="F:RNA binding"/>
    <property type="evidence" value="ECO:0007669"/>
    <property type="project" value="TreeGrafter"/>
</dbReference>
<reference evidence="3 4" key="1">
    <citation type="journal article" date="2018" name="Mol. Biol. Evol.">
        <title>Broad Genomic Sampling Reveals a Smut Pathogenic Ancestry of the Fungal Clade Ustilaginomycotina.</title>
        <authorList>
            <person name="Kijpornyongpan T."/>
            <person name="Mondo S.J."/>
            <person name="Barry K."/>
            <person name="Sandor L."/>
            <person name="Lee J."/>
            <person name="Lipzen A."/>
            <person name="Pangilinan J."/>
            <person name="LaButti K."/>
            <person name="Hainaut M."/>
            <person name="Henrissat B."/>
            <person name="Grigoriev I.V."/>
            <person name="Spatafora J.W."/>
            <person name="Aime M.C."/>
        </authorList>
    </citation>
    <scope>NUCLEOTIDE SEQUENCE [LARGE SCALE GENOMIC DNA]</scope>
    <source>
        <strain evidence="3 4">MCA 4198</strain>
    </source>
</reference>
<dbReference type="EMBL" id="KZ819634">
    <property type="protein sequence ID" value="PWN93240.1"/>
    <property type="molecule type" value="Genomic_DNA"/>
</dbReference>
<dbReference type="PANTHER" id="PTHR13384">
    <property type="entry name" value="G PATCH DOMAIN-CONTAINING PROTEIN 1"/>
    <property type="match status" value="1"/>
</dbReference>
<dbReference type="Pfam" id="PF26093">
    <property type="entry name" value="HTH_TGH"/>
    <property type="match status" value="1"/>
</dbReference>
<feature type="compositionally biased region" description="Basic and acidic residues" evidence="1">
    <location>
        <begin position="95"/>
        <end position="104"/>
    </location>
</feature>
<feature type="region of interest" description="Disordered" evidence="1">
    <location>
        <begin position="554"/>
        <end position="602"/>
    </location>
</feature>
<keyword evidence="4" id="KW-1185">Reference proteome</keyword>
<dbReference type="Pfam" id="PF07713">
    <property type="entry name" value="DUF1604"/>
    <property type="match status" value="1"/>
</dbReference>
<dbReference type="InterPro" id="IPR011666">
    <property type="entry name" value="DUF1604"/>
</dbReference>
<feature type="compositionally biased region" description="Low complexity" evidence="1">
    <location>
        <begin position="144"/>
        <end position="156"/>
    </location>
</feature>
<gene>
    <name evidence="3" type="ORF">FA10DRAFT_263915</name>
</gene>
<feature type="compositionally biased region" description="Basic and acidic residues" evidence="1">
    <location>
        <begin position="674"/>
        <end position="694"/>
    </location>
</feature>
<feature type="compositionally biased region" description="Acidic residues" evidence="1">
    <location>
        <begin position="763"/>
        <end position="776"/>
    </location>
</feature>
<feature type="region of interest" description="Disordered" evidence="1">
    <location>
        <begin position="762"/>
        <end position="892"/>
    </location>
</feature>
<evidence type="ECO:0000256" key="1">
    <source>
        <dbReference type="SAM" id="MobiDB-lite"/>
    </source>
</evidence>
<protein>
    <recommendedName>
        <fullName evidence="2">G-patch domain-containing protein</fullName>
    </recommendedName>
</protein>
<feature type="region of interest" description="Disordered" evidence="1">
    <location>
        <begin position="235"/>
        <end position="254"/>
    </location>
</feature>
<accession>A0A316YUJ0</accession>
<dbReference type="InParanoid" id="A0A316YUJ0"/>
<dbReference type="PANTHER" id="PTHR13384:SF19">
    <property type="entry name" value="G PATCH DOMAIN-CONTAINING PROTEIN 1"/>
    <property type="match status" value="1"/>
</dbReference>
<sequence>MATNRLRRKVAADEDLQGQQPLESFVQIGTPLPSLLDRKRDQNEFKPAWQQEVYDAQGRRRFHGAFTGGFSAGYYNTVGSKEGWTPSEFRSSRGNRKEERKQMGVEDFMDEEDLEDFRKTAVKSAVEEEQDAGKDPLMGLFGRDSSSSSKGSLDSLVKPAKSSLGIKLLQRMGWKPGQGLGPRVSAKRRRELMLLAKGHVESMPPQEVDEDDEEAEKHMYAPPDTSLPIFEEKKDTRGLGWDGPSGSQASVSAMASMNDALRRAREEEKGKKAGGGFGIGALEYDSDGEDQVYEQPDRIEDSTLARRDDDRVILGPARGKSLKQPPSKPSAGAAAMIEGDEENTWHDGRPMIPGFQISRSQSSSHSSKDNGEEWFEPPKVPAGWTPDPQRVWAKVQQHGQEHGQTSKPNLAPEDRAKMLGEARIPGPPPSILDYLSKKDQERMEAVSAKLPSSPSAVHAAEEDKQLPTLDFQTAKAALLGYMPFSNDDAKQARYRSYLESQRDRLPSSTLMQMLLSQGGRSEQDIRNEINEFQKSAQIFRPMASAMASRFSSSSMASNELPRVEPGLYKPSAAKKPESEAATNGTASPHPGPPPKRDAEEKNLTAEQIHARRGDFGLGKTRVVKRFLADKLLFRRFGLPDPFAQERRMMEANKEDANLDIPSRADSGAGKKGSRINEKWEESRRELQRMADQRTWESSSSSSSTQRPEVGAQDAEQKRQEEEERQAGKPKTLGNVGMGEDEEQGRDTETYVKLSMDIFKAVFADDDDDEEEDDGELEPVPLAQEDAKSKASGAQERSTERGVEGPDTDAASFRPTFVPRSKRLKDEDEREEEQMAKKNKKEKKRDKKPKQKGLLTFSMDGDEDEEAVVKAPQTKGNNGTEKKQRPRASDLFQ</sequence>
<dbReference type="FunCoup" id="A0A316YUJ0">
    <property type="interactions" value="146"/>
</dbReference>